<name>A0ABU5VG03_9PSED</name>
<reference evidence="1 2" key="1">
    <citation type="submission" date="2023-12" db="EMBL/GenBank/DDBJ databases">
        <title>Pseudomonas machongensis sp. nov., isolated from wilted pepper plants (Capsicum annuum).</title>
        <authorList>
            <person name="Qiu M."/>
            <person name="Li Y."/>
            <person name="Liu Q."/>
            <person name="Zhang X."/>
            <person name="Huang Y."/>
            <person name="Guo R."/>
            <person name="Hu M."/>
            <person name="Zhou J."/>
            <person name="Zhou X."/>
        </authorList>
    </citation>
    <scope>NUCLEOTIDE SEQUENCE [LARGE SCALE GENOMIC DNA]</scope>
    <source>
        <strain evidence="1 2">MH2</strain>
    </source>
</reference>
<evidence type="ECO:0000313" key="2">
    <source>
        <dbReference type="Proteomes" id="UP001302573"/>
    </source>
</evidence>
<sequence length="95" mass="10711">MTCFSFRADAIQDVFEFVLAPGMRPLQRLIILPDQHFPDVEVEIETDMPEGELRLIIAGLEDCHVIADTFLACDLKSNALQRGEDPDPLPVQPEF</sequence>
<dbReference type="Proteomes" id="UP001302573">
    <property type="component" value="Unassembled WGS sequence"/>
</dbReference>
<comment type="caution">
    <text evidence="1">The sequence shown here is derived from an EMBL/GenBank/DDBJ whole genome shotgun (WGS) entry which is preliminary data.</text>
</comment>
<accession>A0ABU5VG03</accession>
<dbReference type="EMBL" id="JAYFUI010000097">
    <property type="protein sequence ID" value="MEA5671738.1"/>
    <property type="molecule type" value="Genomic_DNA"/>
</dbReference>
<gene>
    <name evidence="1" type="ORF">VA602_10345</name>
</gene>
<dbReference type="RefSeq" id="WP_280311881.1">
    <property type="nucleotide sequence ID" value="NZ_JAYFUI010000097.1"/>
</dbReference>
<protein>
    <submittedName>
        <fullName evidence="1">Uncharacterized protein</fullName>
    </submittedName>
</protein>
<evidence type="ECO:0000313" key="1">
    <source>
        <dbReference type="EMBL" id="MEA5671738.1"/>
    </source>
</evidence>
<organism evidence="1 2">
    <name type="scientific">Pseudomonas machongensis</name>
    <dbReference type="NCBI Taxonomy" id="3110229"/>
    <lineage>
        <taxon>Bacteria</taxon>
        <taxon>Pseudomonadati</taxon>
        <taxon>Pseudomonadota</taxon>
        <taxon>Gammaproteobacteria</taxon>
        <taxon>Pseudomonadales</taxon>
        <taxon>Pseudomonadaceae</taxon>
        <taxon>Pseudomonas</taxon>
    </lineage>
</organism>
<keyword evidence="2" id="KW-1185">Reference proteome</keyword>
<proteinExistence type="predicted"/>